<dbReference type="AlphaFoldDB" id="A0A1H4B127"/>
<dbReference type="RefSeq" id="WP_093244148.1">
    <property type="nucleotide sequence ID" value="NZ_FNQF01000005.1"/>
</dbReference>
<feature type="signal peptide" evidence="1">
    <location>
        <begin position="1"/>
        <end position="19"/>
    </location>
</feature>
<dbReference type="EMBL" id="FNQF01000005">
    <property type="protein sequence ID" value="SEA41748.1"/>
    <property type="molecule type" value="Genomic_DNA"/>
</dbReference>
<evidence type="ECO:0000313" key="3">
    <source>
        <dbReference type="Proteomes" id="UP000198820"/>
    </source>
</evidence>
<dbReference type="STRING" id="908615.SAMN05421540_105219"/>
<sequence length="256" mass="29393">MKSKIVFVLCLLFAASGLAQQKYLYGQIIADSIQYYQINIVNITQETGTITSKNGDFSIAVDMNDSLVFSSLVHDFQSLVVTNSTLEKPVKVKMKRQINELPEVVVNAYDLSGELSQDIAQMPTYHLAQEAVGFSMPRRIDYPTSELNRVKQMKIGFGFAVPLDYIIMSLNGDIDKLERYQVILKKEKQKERLLEYFKTEFIVKNLKINKSSVDDFIYFCIEDSSFIKIFYDDKLAAFNHIKQKSEVYNLNQLANK</sequence>
<keyword evidence="3" id="KW-1185">Reference proteome</keyword>
<organism evidence="2 3">
    <name type="scientific">Psychroflexus halocasei</name>
    <dbReference type="NCBI Taxonomy" id="908615"/>
    <lineage>
        <taxon>Bacteria</taxon>
        <taxon>Pseudomonadati</taxon>
        <taxon>Bacteroidota</taxon>
        <taxon>Flavobacteriia</taxon>
        <taxon>Flavobacteriales</taxon>
        <taxon>Flavobacteriaceae</taxon>
        <taxon>Psychroflexus</taxon>
    </lineage>
</organism>
<feature type="chain" id="PRO_5011598699" description="CarboxypepD_reg-like domain-containing protein" evidence="1">
    <location>
        <begin position="20"/>
        <end position="256"/>
    </location>
</feature>
<gene>
    <name evidence="2" type="ORF">SAMN05421540_105219</name>
</gene>
<name>A0A1H4B127_9FLAO</name>
<reference evidence="2 3" key="1">
    <citation type="submission" date="2016-10" db="EMBL/GenBank/DDBJ databases">
        <authorList>
            <person name="de Groot N.N."/>
        </authorList>
    </citation>
    <scope>NUCLEOTIDE SEQUENCE [LARGE SCALE GENOMIC DNA]</scope>
    <source>
        <strain evidence="2 3">DSM 23581</strain>
    </source>
</reference>
<dbReference type="Proteomes" id="UP000198820">
    <property type="component" value="Unassembled WGS sequence"/>
</dbReference>
<evidence type="ECO:0008006" key="4">
    <source>
        <dbReference type="Google" id="ProtNLM"/>
    </source>
</evidence>
<proteinExistence type="predicted"/>
<protein>
    <recommendedName>
        <fullName evidence="4">CarboxypepD_reg-like domain-containing protein</fullName>
    </recommendedName>
</protein>
<evidence type="ECO:0000313" key="2">
    <source>
        <dbReference type="EMBL" id="SEA41748.1"/>
    </source>
</evidence>
<keyword evidence="1" id="KW-0732">Signal</keyword>
<accession>A0A1H4B127</accession>
<evidence type="ECO:0000256" key="1">
    <source>
        <dbReference type="SAM" id="SignalP"/>
    </source>
</evidence>